<feature type="compositionally biased region" description="Low complexity" evidence="1">
    <location>
        <begin position="726"/>
        <end position="739"/>
    </location>
</feature>
<sequence>MDEIEYLEEYEDLILPTMSTQTATTKGRNRTNLVTMPDDEDSSSIDQDIFDSLFDDNSDDESVMHKKGPAKLSQRSEHSSRYSRVSMDSLDMLVKELGEPFNPNTDGSKSTNKPQPKQSNVKVTQPNKTVQKSTTTTTMTKGTNSPTPASSVSMKTNKTEAAKTIVERNNKTKSVATVRPTVQQNQGQASASTKIINSNDNALPTTRILQSNRSCGIQNAKITSGSTNSAKGASPTPSTSRKQISAATSTTSSNSNSLNSSKHNTPITGSKRIIERSQTTIIKPEKPQIKDPAEDPLSLENIENESDSDTDSFIYSDVSADTFVTLSDVDYDERHIIELSNDSNYERANLDTHKKCVKATANQTPISANVTQKLQKEQPNSSRNATATPTTNLTRKRMRDLTPNTLDENNDFSLEQEKSLSKKLKWESVRKSSRIHHDDVDTSEGEPDAAALAQRGVKSFSAKESPASMSAQEKQGKSTKSGKSISESATNVATKHSTVSEVKQSLTGDNLKTSKTREKAINTSQNANKTHTPEMKRKQEYEKLPTTTTSTEPGKKRRADLENAQQSAKKLARANDETTQQQKNTMSKSAVKQAPSTSTGTPTAVTLSMATEDTDPLQLPVKRFKRLQAIDGYDTLNISEERKEIKAEELDHKNVTSKRKSLRAAGPTDSTKTAETAHKSTPKQQIQQQQQQQRAVPAKQVEATTTVSLKDRKIAVPNRTGEDAMSSSSKSPTKSPGSKVITFKEWLEQQKKNTSEDGGEEVLFEPDESAIRMDNVATATTAEPNRGNLSSSEVRTVAEQKPNETTVVQTVSTEVSASKSSTKKTNVRDANKRKRQTEAASNETKEGVANELPKQTPPAAKHGRIEKVVTPAAAQFKRPSLPQRVSRLTPSRFNNRPSTQTDGRAGVHGTHQHLRKLTVQRFDAKMKLRKLRVRINRSTVAAYFKNLNLKVKEQVVENPVISTSHSVTDIILSESEAKATEPSQKRSSQKDQHAPAKKRIVSQPTTATTPLQLPTLTARPNVISAAENNDALKSSPATMPALTKVPPSVEQKSPTKSQENTDASQTETADQQFGSTEELSLLTPMKCVTVPQSTNNSSRSQQQQQQPIASTGAEVMREKRSSTASSSDASVTQRSQSTGKQTNSSSSSTITAASTASIANDTQLPFTPVVPKEEVVDEHTTPAQQAAAGITSGASADNAPTTNSLASRTLAIAAATTSALNQTPTNDPSGYYGLTPTQLDSNGTRLYSFLHPAKYNRNHGCVLLDYCCPNLDGPMPAIDPTRIHAQVQAGVRELPAYIVMSTKLITRADLEANKNVIPASIRQKVEKITADATNIPTNQTSVPTIANGAPNTAVANVTPVAPPVPVSKPTTSTTALTPTITALQKHLPSTTVITPKLMPSTSTPTMATLATSQLPTVSDYQRSLLRTSIRQFDARLKKYYYRIAMLSFSERQTIIDSMINSTTLTPKDVDCAVRLIDEYAAQIAATTSPTNVTSPAIQSVSKAITTQTTNTVVRTTTIQQQSQKSNLQSSKTQVAVLDKDNSLLGYQLAASPMPMNKSSISTRSSIMSTSITGSMNTSLPTVTTTSSIVLPTLKATQASPRIFYTKPPMQTSTPIATTTSNANTPLNDGKTTSLRSTPRMGRELTIRQIPQKLNSVPVSSSTASGTLPTRRLPTLTRNPHLTAGSSAEKSISETITTRSAVTISTAPKRMTRATAAAKVVVITQNTDGNGAPQDECILPDGHENTEIKREKVDDDFVGGN</sequence>
<feature type="compositionally biased region" description="Polar residues" evidence="1">
    <location>
        <begin position="372"/>
        <end position="393"/>
    </location>
</feature>
<feature type="compositionally biased region" description="Polar residues" evidence="1">
    <location>
        <begin position="1654"/>
        <end position="1665"/>
    </location>
</feature>
<name>A0A0K8VN10_BACLA</name>
<feature type="region of interest" description="Disordered" evidence="1">
    <location>
        <begin position="1173"/>
        <end position="1202"/>
    </location>
</feature>
<feature type="compositionally biased region" description="Polar residues" evidence="1">
    <location>
        <begin position="777"/>
        <end position="794"/>
    </location>
</feature>
<feature type="region of interest" description="Disordered" evidence="1">
    <location>
        <begin position="219"/>
        <end position="296"/>
    </location>
</feature>
<dbReference type="EMBL" id="GDHF01012047">
    <property type="protein sequence ID" value="JAI40267.1"/>
    <property type="molecule type" value="Transcribed_RNA"/>
</dbReference>
<feature type="region of interest" description="Disordered" evidence="1">
    <location>
        <begin position="97"/>
        <end position="198"/>
    </location>
</feature>
<evidence type="ECO:0000256" key="1">
    <source>
        <dbReference type="SAM" id="MobiDB-lite"/>
    </source>
</evidence>
<feature type="compositionally biased region" description="Polar residues" evidence="1">
    <location>
        <begin position="172"/>
        <end position="198"/>
    </location>
</feature>
<feature type="region of interest" description="Disordered" evidence="1">
    <location>
        <begin position="1604"/>
        <end position="1637"/>
    </location>
</feature>
<accession>A0A0K8VN10</accession>
<feature type="compositionally biased region" description="Low complexity" evidence="1">
    <location>
        <begin position="1666"/>
        <end position="1682"/>
    </location>
</feature>
<reference evidence="2" key="1">
    <citation type="submission" date="2015-06" db="EMBL/GenBank/DDBJ databases">
        <authorList>
            <person name="Hoefler B.C."/>
            <person name="Straight P.D."/>
        </authorList>
    </citation>
    <scope>NUCLEOTIDE SEQUENCE</scope>
</reference>
<feature type="compositionally biased region" description="Polar residues" evidence="1">
    <location>
        <begin position="887"/>
        <end position="902"/>
    </location>
</feature>
<feature type="compositionally biased region" description="Polar residues" evidence="1">
    <location>
        <begin position="467"/>
        <end position="513"/>
    </location>
</feature>
<feature type="compositionally biased region" description="Low complexity" evidence="1">
    <location>
        <begin position="1142"/>
        <end position="1153"/>
    </location>
</feature>
<organism evidence="2">
    <name type="scientific">Bactrocera latifrons</name>
    <name type="common">Malaysian fruit fly</name>
    <name type="synonym">Chaetodacus latifrons</name>
    <dbReference type="NCBI Taxonomy" id="174628"/>
    <lineage>
        <taxon>Eukaryota</taxon>
        <taxon>Metazoa</taxon>
        <taxon>Ecdysozoa</taxon>
        <taxon>Arthropoda</taxon>
        <taxon>Hexapoda</taxon>
        <taxon>Insecta</taxon>
        <taxon>Pterygota</taxon>
        <taxon>Neoptera</taxon>
        <taxon>Endopterygota</taxon>
        <taxon>Diptera</taxon>
        <taxon>Brachycera</taxon>
        <taxon>Muscomorpha</taxon>
        <taxon>Tephritoidea</taxon>
        <taxon>Tephritidae</taxon>
        <taxon>Bactrocera</taxon>
        <taxon>Bactrocera</taxon>
    </lineage>
</organism>
<feature type="region of interest" description="Disordered" evidence="1">
    <location>
        <begin position="636"/>
        <end position="865"/>
    </location>
</feature>
<feature type="region of interest" description="Disordered" evidence="1">
    <location>
        <begin position="887"/>
        <end position="911"/>
    </location>
</feature>
<feature type="compositionally biased region" description="Basic and acidic residues" evidence="1">
    <location>
        <begin position="639"/>
        <end position="654"/>
    </location>
</feature>
<feature type="compositionally biased region" description="Polar residues" evidence="1">
    <location>
        <begin position="102"/>
        <end position="125"/>
    </location>
</feature>
<feature type="region of interest" description="Disordered" evidence="1">
    <location>
        <begin position="372"/>
        <end position="614"/>
    </location>
</feature>
<feature type="compositionally biased region" description="Acidic residues" evidence="1">
    <location>
        <begin position="757"/>
        <end position="768"/>
    </location>
</feature>
<feature type="region of interest" description="Disordered" evidence="1">
    <location>
        <begin position="1654"/>
        <end position="1691"/>
    </location>
</feature>
<feature type="compositionally biased region" description="Low complexity" evidence="1">
    <location>
        <begin position="1092"/>
        <end position="1106"/>
    </location>
</feature>
<feature type="compositionally biased region" description="Polar residues" evidence="1">
    <location>
        <begin position="577"/>
        <end position="611"/>
    </location>
</feature>
<feature type="compositionally biased region" description="Basic and acidic residues" evidence="1">
    <location>
        <begin position="157"/>
        <end position="170"/>
    </location>
</feature>
<evidence type="ECO:0000313" key="2">
    <source>
        <dbReference type="EMBL" id="JAI40267.1"/>
    </source>
</evidence>
<feature type="region of interest" description="Disordered" evidence="1">
    <location>
        <begin position="1726"/>
        <end position="1745"/>
    </location>
</feature>
<feature type="compositionally biased region" description="Polar residues" evidence="1">
    <location>
        <begin position="1608"/>
        <end position="1636"/>
    </location>
</feature>
<feature type="compositionally biased region" description="Basic and acidic residues" evidence="1">
    <location>
        <begin position="415"/>
        <end position="440"/>
    </location>
</feature>
<feature type="compositionally biased region" description="Polar residues" evidence="1">
    <location>
        <begin position="521"/>
        <end position="530"/>
    </location>
</feature>
<protein>
    <submittedName>
        <fullName evidence="2">Uncharacterized protein</fullName>
    </submittedName>
</protein>
<feature type="compositionally biased region" description="Basic and acidic residues" evidence="1">
    <location>
        <begin position="745"/>
        <end position="755"/>
    </location>
</feature>
<feature type="compositionally biased region" description="Low complexity" evidence="1">
    <location>
        <begin position="1003"/>
        <end position="1016"/>
    </location>
</feature>
<feature type="compositionally biased region" description="Low complexity" evidence="1">
    <location>
        <begin position="804"/>
        <end position="816"/>
    </location>
</feature>
<feature type="region of interest" description="Disordered" evidence="1">
    <location>
        <begin position="975"/>
        <end position="1016"/>
    </location>
</feature>
<feature type="compositionally biased region" description="Polar residues" evidence="1">
    <location>
        <begin position="1050"/>
        <end position="1078"/>
    </location>
</feature>
<feature type="region of interest" description="Disordered" evidence="1">
    <location>
        <begin position="1029"/>
        <end position="1153"/>
    </location>
</feature>
<gene>
    <name evidence="2" type="ORF">c0_g1_i3</name>
</gene>
<feature type="compositionally biased region" description="Polar residues" evidence="1">
    <location>
        <begin position="1131"/>
        <end position="1141"/>
    </location>
</feature>
<feature type="region of interest" description="Disordered" evidence="1">
    <location>
        <begin position="21"/>
        <end position="84"/>
    </location>
</feature>
<feature type="compositionally biased region" description="Polar residues" evidence="1">
    <location>
        <begin position="219"/>
        <end position="243"/>
    </location>
</feature>
<feature type="compositionally biased region" description="Low complexity" evidence="1">
    <location>
        <begin position="684"/>
        <end position="693"/>
    </location>
</feature>
<feature type="compositionally biased region" description="Polar residues" evidence="1">
    <location>
        <begin position="21"/>
        <end position="34"/>
    </location>
</feature>
<feature type="compositionally biased region" description="Basic and acidic residues" evidence="1">
    <location>
        <begin position="283"/>
        <end position="293"/>
    </location>
</feature>
<proteinExistence type="predicted"/>
<feature type="compositionally biased region" description="Low complexity" evidence="1">
    <location>
        <begin position="126"/>
        <end position="148"/>
    </location>
</feature>
<feature type="compositionally biased region" description="Polar residues" evidence="1">
    <location>
        <begin position="1192"/>
        <end position="1202"/>
    </location>
</feature>
<feature type="compositionally biased region" description="Basic and acidic residues" evidence="1">
    <location>
        <begin position="531"/>
        <end position="543"/>
    </location>
</feature>
<feature type="compositionally biased region" description="Low complexity" evidence="1">
    <location>
        <begin position="245"/>
        <end position="261"/>
    </location>
</feature>
<dbReference type="OrthoDB" id="8070501at2759"/>